<evidence type="ECO:0000313" key="2">
    <source>
        <dbReference type="EMBL" id="MDG3016869.1"/>
    </source>
</evidence>
<keyword evidence="3" id="KW-1185">Reference proteome</keyword>
<gene>
    <name evidence="2" type="ORF">NVS88_20155</name>
</gene>
<evidence type="ECO:0000313" key="3">
    <source>
        <dbReference type="Proteomes" id="UP001152755"/>
    </source>
</evidence>
<keyword evidence="1" id="KW-0472">Membrane</keyword>
<organism evidence="2 3">
    <name type="scientific">Speluncibacter jeojiensis</name>
    <dbReference type="NCBI Taxonomy" id="2710754"/>
    <lineage>
        <taxon>Bacteria</taxon>
        <taxon>Bacillati</taxon>
        <taxon>Actinomycetota</taxon>
        <taxon>Actinomycetes</taxon>
        <taxon>Mycobacteriales</taxon>
        <taxon>Speluncibacteraceae</taxon>
        <taxon>Speluncibacter</taxon>
    </lineage>
</organism>
<dbReference type="RefSeq" id="WP_277830357.1">
    <property type="nucleotide sequence ID" value="NZ_JAAIVF010000001.1"/>
</dbReference>
<accession>A0A9X4M2X6</accession>
<comment type="caution">
    <text evidence="2">The sequence shown here is derived from an EMBL/GenBank/DDBJ whole genome shotgun (WGS) entry which is preliminary data.</text>
</comment>
<keyword evidence="1" id="KW-1133">Transmembrane helix</keyword>
<feature type="transmembrane region" description="Helical" evidence="1">
    <location>
        <begin position="6"/>
        <end position="34"/>
    </location>
</feature>
<protein>
    <submittedName>
        <fullName evidence="2">Uncharacterized protein</fullName>
    </submittedName>
</protein>
<dbReference type="Proteomes" id="UP001152755">
    <property type="component" value="Unassembled WGS sequence"/>
</dbReference>
<name>A0A9X4M2X6_9ACTN</name>
<sequence>MNWADVGIAIAMIIAIGAASLFVLTALMLFIVSLKPDFLQFRSRRAEMLQHDHRRAG</sequence>
<evidence type="ECO:0000256" key="1">
    <source>
        <dbReference type="SAM" id="Phobius"/>
    </source>
</evidence>
<proteinExistence type="predicted"/>
<dbReference type="EMBL" id="JANRHA010000019">
    <property type="protein sequence ID" value="MDG3016869.1"/>
    <property type="molecule type" value="Genomic_DNA"/>
</dbReference>
<dbReference type="AlphaFoldDB" id="A0A9X4M2X6"/>
<keyword evidence="1" id="KW-0812">Transmembrane</keyword>
<reference evidence="2" key="1">
    <citation type="submission" date="2022-08" db="EMBL/GenBank/DDBJ databases">
        <title>Genome analysis of Corynebacteriales strain.</title>
        <authorList>
            <person name="Lee S.D."/>
        </authorList>
    </citation>
    <scope>NUCLEOTIDE SEQUENCE</scope>
    <source>
        <strain evidence="2">D3-21</strain>
    </source>
</reference>